<sequence length="132" mass="15776">MNNLFKKRESNFLIQLTALSILLFGIHVYLNFHFVKDVKLFFPLWHIYVFHVITVIIIYTLINYRESVGNTEVFNTFILGMLLKMILTIVFLLPWILSKPDQKGYDLANFFIPYFIFLVFEVYSVTRILQKK</sequence>
<proteinExistence type="predicted"/>
<feature type="transmembrane region" description="Helical" evidence="1">
    <location>
        <begin position="110"/>
        <end position="129"/>
    </location>
</feature>
<dbReference type="Proteomes" id="UP001165381">
    <property type="component" value="Unassembled WGS sequence"/>
</dbReference>
<feature type="transmembrane region" description="Helical" evidence="1">
    <location>
        <begin position="12"/>
        <end position="30"/>
    </location>
</feature>
<organism evidence="2 3">
    <name type="scientific">Jejuia spongiicola</name>
    <dbReference type="NCBI Taxonomy" id="2942207"/>
    <lineage>
        <taxon>Bacteria</taxon>
        <taxon>Pseudomonadati</taxon>
        <taxon>Bacteroidota</taxon>
        <taxon>Flavobacteriia</taxon>
        <taxon>Flavobacteriales</taxon>
        <taxon>Flavobacteriaceae</taxon>
        <taxon>Jejuia</taxon>
    </lineage>
</organism>
<gene>
    <name evidence="2" type="ORF">M3P09_00165</name>
</gene>
<dbReference type="RefSeq" id="WP_249971573.1">
    <property type="nucleotide sequence ID" value="NZ_JAMFLZ010000001.1"/>
</dbReference>
<name>A0ABT0Q908_9FLAO</name>
<accession>A0ABT0Q908</accession>
<keyword evidence="3" id="KW-1185">Reference proteome</keyword>
<evidence type="ECO:0000313" key="3">
    <source>
        <dbReference type="Proteomes" id="UP001165381"/>
    </source>
</evidence>
<protein>
    <submittedName>
        <fullName evidence="2">Uncharacterized protein</fullName>
    </submittedName>
</protein>
<keyword evidence="1" id="KW-1133">Transmembrane helix</keyword>
<evidence type="ECO:0000256" key="1">
    <source>
        <dbReference type="SAM" id="Phobius"/>
    </source>
</evidence>
<dbReference type="EMBL" id="JAMFLZ010000001">
    <property type="protein sequence ID" value="MCL6293394.1"/>
    <property type="molecule type" value="Genomic_DNA"/>
</dbReference>
<keyword evidence="1" id="KW-0472">Membrane</keyword>
<comment type="caution">
    <text evidence="2">The sequence shown here is derived from an EMBL/GenBank/DDBJ whole genome shotgun (WGS) entry which is preliminary data.</text>
</comment>
<evidence type="ECO:0000313" key="2">
    <source>
        <dbReference type="EMBL" id="MCL6293394.1"/>
    </source>
</evidence>
<feature type="transmembrane region" description="Helical" evidence="1">
    <location>
        <begin position="42"/>
        <end position="62"/>
    </location>
</feature>
<feature type="transmembrane region" description="Helical" evidence="1">
    <location>
        <begin position="74"/>
        <end position="98"/>
    </location>
</feature>
<reference evidence="2" key="1">
    <citation type="submission" date="2022-05" db="EMBL/GenBank/DDBJ databases">
        <authorList>
            <person name="Park J.-S."/>
        </authorList>
    </citation>
    <scope>NUCLEOTIDE SEQUENCE</scope>
    <source>
        <strain evidence="2">2012CJ34-3</strain>
    </source>
</reference>
<keyword evidence="1" id="KW-0812">Transmembrane</keyword>